<sequence>MTVRNNYFRVLVQERRWTYEALCIQWKRAREELAEKDGDPRLASVDLPRRTFDRWMKGELSERGPRPDSARVLEHLFGMTTAALFGPPPDRTTAQQPTAVSAPVPTKGGWGSPGEIILQAQELTTSNTDPALLTLASESIESIVQRYEDQGPQQLAGEARLLRNLVRTLLLGRQTSMQRQQLFGLAARSTGLLAYMAVNAGHADVAEAYCVEAEAFADQVGDVGAKMWILGTRALNLYYVGDYAASDAAAAQGIALSPQSPQAIRLWVNGRARALARQGDPRGTVRAIGRALDLSDQQQLPGGVTSCISFEAYSPARTLANAVTAHLSTGDVAKVLECAGQIEELVEQSPSQWTRTLVSLDVATALLRQGRPDLEQALSLGTQALHTSGSAPIHSVWQRATELLQHTGKWQAEPIVRDYASELAALKYQPAVQAEPDAVQAEPDARP</sequence>
<proteinExistence type="predicted"/>
<evidence type="ECO:0000256" key="1">
    <source>
        <dbReference type="SAM" id="MobiDB-lite"/>
    </source>
</evidence>
<dbReference type="EMBL" id="CP045702">
    <property type="protein sequence ID" value="QNE74442.1"/>
    <property type="molecule type" value="Genomic_DNA"/>
</dbReference>
<dbReference type="Proteomes" id="UP000515307">
    <property type="component" value="Chromosome"/>
</dbReference>
<keyword evidence="3" id="KW-1185">Reference proteome</keyword>
<gene>
    <name evidence="2" type="ORF">F0344_07320</name>
</gene>
<accession>A0A7G7BGH7</accession>
<dbReference type="SUPFAM" id="SSF48452">
    <property type="entry name" value="TPR-like"/>
    <property type="match status" value="1"/>
</dbReference>
<evidence type="ECO:0008006" key="4">
    <source>
        <dbReference type="Google" id="ProtNLM"/>
    </source>
</evidence>
<dbReference type="AlphaFoldDB" id="A0A7G7BGH7"/>
<protein>
    <recommendedName>
        <fullName evidence="4">XRE family transcriptional regulator</fullName>
    </recommendedName>
</protein>
<evidence type="ECO:0000313" key="2">
    <source>
        <dbReference type="EMBL" id="QNE74442.1"/>
    </source>
</evidence>
<dbReference type="KEGG" id="sfiy:F0344_07320"/>
<dbReference type="InterPro" id="IPR011990">
    <property type="entry name" value="TPR-like_helical_dom_sf"/>
</dbReference>
<dbReference type="Gene3D" id="1.25.40.10">
    <property type="entry name" value="Tetratricopeptide repeat domain"/>
    <property type="match status" value="1"/>
</dbReference>
<dbReference type="RefSeq" id="WP_185298000.1">
    <property type="nucleotide sequence ID" value="NZ_CP045702.1"/>
</dbReference>
<organism evidence="2 3">
    <name type="scientific">Streptomyces finlayi</name>
    <dbReference type="NCBI Taxonomy" id="67296"/>
    <lineage>
        <taxon>Bacteria</taxon>
        <taxon>Bacillati</taxon>
        <taxon>Actinomycetota</taxon>
        <taxon>Actinomycetes</taxon>
        <taxon>Kitasatosporales</taxon>
        <taxon>Streptomycetaceae</taxon>
        <taxon>Streptomyces</taxon>
    </lineage>
</organism>
<feature type="region of interest" description="Disordered" evidence="1">
    <location>
        <begin position="86"/>
        <end position="106"/>
    </location>
</feature>
<name>A0A7G7BGH7_9ACTN</name>
<reference evidence="3" key="1">
    <citation type="submission" date="2019-10" db="EMBL/GenBank/DDBJ databases">
        <title>Antimicrobial potential of Antarctic Bacteria.</title>
        <authorList>
            <person name="Benaud N."/>
            <person name="Edwards R.J."/>
            <person name="Ferrari B.C."/>
        </authorList>
    </citation>
    <scope>NUCLEOTIDE SEQUENCE [LARGE SCALE GENOMIC DNA]</scope>
    <source>
        <strain evidence="3">NBSH44</strain>
    </source>
</reference>
<evidence type="ECO:0000313" key="3">
    <source>
        <dbReference type="Proteomes" id="UP000515307"/>
    </source>
</evidence>